<evidence type="ECO:0000313" key="3">
    <source>
        <dbReference type="EMBL" id="HEC78690.1"/>
    </source>
</evidence>
<comment type="caution">
    <text evidence="3">The sequence shown here is derived from an EMBL/GenBank/DDBJ whole genome shotgun (WGS) entry which is preliminary data.</text>
</comment>
<keyword evidence="1" id="KW-0472">Membrane</keyword>
<organism evidence="3 4">
    <name type="scientific">candidate division WOR-3 bacterium</name>
    <dbReference type="NCBI Taxonomy" id="2052148"/>
    <lineage>
        <taxon>Bacteria</taxon>
        <taxon>Bacteria division WOR-3</taxon>
    </lineage>
</organism>
<evidence type="ECO:0000313" key="4">
    <source>
        <dbReference type="Proteomes" id="UP000885826"/>
    </source>
</evidence>
<name>A0A9C9EMK7_UNCW3</name>
<keyword evidence="1" id="KW-0812">Transmembrane</keyword>
<protein>
    <recommendedName>
        <fullName evidence="2">HEPN AbiU2-like domain-containing protein</fullName>
    </recommendedName>
</protein>
<dbReference type="Pfam" id="PF18734">
    <property type="entry name" value="HEPN_AbiU2"/>
    <property type="match status" value="1"/>
</dbReference>
<keyword evidence="1" id="KW-1133">Transmembrane helix</keyword>
<dbReference type="Proteomes" id="UP000885826">
    <property type="component" value="Unassembled WGS sequence"/>
</dbReference>
<feature type="transmembrane region" description="Helical" evidence="1">
    <location>
        <begin position="60"/>
        <end position="80"/>
    </location>
</feature>
<evidence type="ECO:0000259" key="2">
    <source>
        <dbReference type="Pfam" id="PF18734"/>
    </source>
</evidence>
<dbReference type="EMBL" id="DRIG01000064">
    <property type="protein sequence ID" value="HEC78690.1"/>
    <property type="molecule type" value="Genomic_DNA"/>
</dbReference>
<accession>A0A9C9EMK7</accession>
<dbReference type="InterPro" id="IPR040704">
    <property type="entry name" value="HEPN_AbiU2"/>
</dbReference>
<dbReference type="AlphaFoldDB" id="A0A9C9EMK7"/>
<reference evidence="3" key="1">
    <citation type="journal article" date="2020" name="mSystems">
        <title>Genome- and Community-Level Interaction Insights into Carbon Utilization and Element Cycling Functions of Hydrothermarchaeota in Hydrothermal Sediment.</title>
        <authorList>
            <person name="Zhou Z."/>
            <person name="Liu Y."/>
            <person name="Xu W."/>
            <person name="Pan J."/>
            <person name="Luo Z.H."/>
            <person name="Li M."/>
        </authorList>
    </citation>
    <scope>NUCLEOTIDE SEQUENCE</scope>
    <source>
        <strain evidence="3">HyVt-388</strain>
    </source>
</reference>
<gene>
    <name evidence="3" type="ORF">ENI34_06060</name>
</gene>
<feature type="domain" description="HEPN AbiU2-like" evidence="2">
    <location>
        <begin position="18"/>
        <end position="214"/>
    </location>
</feature>
<sequence>MRNRNRHKNKRKSHIKRKWKRWLENHIRPEIEYLLRLKAIYKTLGKIFTNSKRYPQRSTFYWYLGVTYSASIVAGIYRLIDNRNDVISLLRLLNKIKQNPELISRRAYTRLNLKNESDFTRACEKRRLNEEFTEWAGSGEYIDSEIVTKDLQRINEVSKPLVKFRHKYIGHHAYNQRCFRKNIPKFKEGHKCIDELVAVFRRYYLLITYCNWDLTYKINTIERAINAFFEFGSDKSIP</sequence>
<evidence type="ECO:0000256" key="1">
    <source>
        <dbReference type="SAM" id="Phobius"/>
    </source>
</evidence>
<proteinExistence type="predicted"/>